<comment type="caution">
    <text evidence="4">The sequence shown here is derived from an EMBL/GenBank/DDBJ whole genome shotgun (WGS) entry which is preliminary data.</text>
</comment>
<reference evidence="4 5" key="1">
    <citation type="submission" date="2020-10" db="EMBL/GenBank/DDBJ databases">
        <title>The Coptis chinensis genome and diversification of protoberbering-type alkaloids.</title>
        <authorList>
            <person name="Wang B."/>
            <person name="Shu S."/>
            <person name="Song C."/>
            <person name="Liu Y."/>
        </authorList>
    </citation>
    <scope>NUCLEOTIDE SEQUENCE [LARGE SCALE GENOMIC DNA]</scope>
    <source>
        <strain evidence="4">HL-2020</strain>
        <tissue evidence="4">Leaf</tissue>
    </source>
</reference>
<dbReference type="PRINTS" id="PR00081">
    <property type="entry name" value="GDHRDH"/>
</dbReference>
<keyword evidence="2" id="KW-0560">Oxidoreductase</keyword>
<feature type="compositionally biased region" description="Low complexity" evidence="3">
    <location>
        <begin position="209"/>
        <end position="222"/>
    </location>
</feature>
<dbReference type="InterPro" id="IPR036291">
    <property type="entry name" value="NAD(P)-bd_dom_sf"/>
</dbReference>
<comment type="similarity">
    <text evidence="1">Belongs to the short-chain dehydrogenases/reductases (SDR) family.</text>
</comment>
<proteinExistence type="inferred from homology"/>
<dbReference type="Proteomes" id="UP000631114">
    <property type="component" value="Unassembled WGS sequence"/>
</dbReference>
<dbReference type="OrthoDB" id="294295at2759"/>
<evidence type="ECO:0000256" key="3">
    <source>
        <dbReference type="SAM" id="MobiDB-lite"/>
    </source>
</evidence>
<accession>A0A835MBM5</accession>
<gene>
    <name evidence="4" type="ORF">IFM89_016110</name>
</gene>
<evidence type="ECO:0000313" key="5">
    <source>
        <dbReference type="Proteomes" id="UP000631114"/>
    </source>
</evidence>
<evidence type="ECO:0000313" key="4">
    <source>
        <dbReference type="EMBL" id="KAF9621069.1"/>
    </source>
</evidence>
<protein>
    <submittedName>
        <fullName evidence="4">Uncharacterized protein</fullName>
    </submittedName>
</protein>
<dbReference type="PANTHER" id="PTHR43180:SF37">
    <property type="entry name" value="TROPINONE REDUCTASE-LIKE 2"/>
    <property type="match status" value="1"/>
</dbReference>
<dbReference type="Gene3D" id="3.40.50.720">
    <property type="entry name" value="NAD(P)-binding Rossmann-like Domain"/>
    <property type="match status" value="1"/>
</dbReference>
<dbReference type="InterPro" id="IPR002347">
    <property type="entry name" value="SDR_fam"/>
</dbReference>
<feature type="region of interest" description="Disordered" evidence="3">
    <location>
        <begin position="209"/>
        <end position="229"/>
    </location>
</feature>
<evidence type="ECO:0000256" key="1">
    <source>
        <dbReference type="ARBA" id="ARBA00006484"/>
    </source>
</evidence>
<name>A0A835MBM5_9MAGN</name>
<dbReference type="EMBL" id="JADFTS010000002">
    <property type="protein sequence ID" value="KAF9621069.1"/>
    <property type="molecule type" value="Genomic_DNA"/>
</dbReference>
<dbReference type="Pfam" id="PF00106">
    <property type="entry name" value="adh_short"/>
    <property type="match status" value="1"/>
</dbReference>
<evidence type="ECO:0000256" key="2">
    <source>
        <dbReference type="ARBA" id="ARBA00023002"/>
    </source>
</evidence>
<sequence length="258" mass="28410">MHNQDRILLCLHKEYDGSMEHILPPLESLIGKYHIRLDHQRAPAMLEGKVAIITGGASGIGESAVRLLWQNGAKVIVADIQDDLGQRICDQLDENAIYVHCDVSNEDEICNLVNAAVAKHGKLDIMYNNASIIDGMPGTILTVEKSDLDMVIGVNLVGRFLGAKHVARSPNLFTSATIASHGWTFYAWDVIEYLKELLQRINDLHNELESTPPGSSLPPSTSFNPSTLTPPTLPCRVIVSRRNFARAQSRAQIIILQG</sequence>
<dbReference type="SUPFAM" id="SSF51735">
    <property type="entry name" value="NAD(P)-binding Rossmann-fold domains"/>
    <property type="match status" value="1"/>
</dbReference>
<dbReference type="GO" id="GO:0016491">
    <property type="term" value="F:oxidoreductase activity"/>
    <property type="evidence" value="ECO:0007669"/>
    <property type="project" value="UniProtKB-KW"/>
</dbReference>
<dbReference type="AlphaFoldDB" id="A0A835MBM5"/>
<organism evidence="4 5">
    <name type="scientific">Coptis chinensis</name>
    <dbReference type="NCBI Taxonomy" id="261450"/>
    <lineage>
        <taxon>Eukaryota</taxon>
        <taxon>Viridiplantae</taxon>
        <taxon>Streptophyta</taxon>
        <taxon>Embryophyta</taxon>
        <taxon>Tracheophyta</taxon>
        <taxon>Spermatophyta</taxon>
        <taxon>Magnoliopsida</taxon>
        <taxon>Ranunculales</taxon>
        <taxon>Ranunculaceae</taxon>
        <taxon>Coptidoideae</taxon>
        <taxon>Coptis</taxon>
    </lineage>
</organism>
<dbReference type="PANTHER" id="PTHR43180">
    <property type="entry name" value="3-OXOACYL-(ACYL-CARRIER-PROTEIN) REDUCTASE (AFU_ORTHOLOGUE AFUA_6G11210)"/>
    <property type="match status" value="1"/>
</dbReference>
<keyword evidence="5" id="KW-1185">Reference proteome</keyword>